<dbReference type="Pfam" id="PF04607">
    <property type="entry name" value="RelA_SpoT"/>
    <property type="match status" value="1"/>
</dbReference>
<dbReference type="SMART" id="SM00954">
    <property type="entry name" value="RelA_SpoT"/>
    <property type="match status" value="1"/>
</dbReference>
<dbReference type="PANTHER" id="PTHR19848">
    <property type="entry name" value="WD40 REPEAT PROTEIN"/>
    <property type="match status" value="1"/>
</dbReference>
<dbReference type="PROSITE" id="PS50082">
    <property type="entry name" value="WD_REPEATS_2"/>
    <property type="match status" value="14"/>
</dbReference>
<feature type="repeat" description="WD" evidence="3">
    <location>
        <begin position="1074"/>
        <end position="1115"/>
    </location>
</feature>
<protein>
    <recommendedName>
        <fullName evidence="4">NACHT domain-containing protein</fullName>
    </recommendedName>
</protein>
<dbReference type="EMBL" id="JBHFEH010000006">
    <property type="protein sequence ID" value="KAL2056853.1"/>
    <property type="molecule type" value="Genomic_DNA"/>
</dbReference>
<keyword evidence="6" id="KW-1185">Reference proteome</keyword>
<dbReference type="Pfam" id="PF00400">
    <property type="entry name" value="WD40"/>
    <property type="match status" value="14"/>
</dbReference>
<dbReference type="Gene3D" id="3.40.50.300">
    <property type="entry name" value="P-loop containing nucleotide triphosphate hydrolases"/>
    <property type="match status" value="1"/>
</dbReference>
<dbReference type="InterPro" id="IPR007685">
    <property type="entry name" value="RelA_SpoT"/>
</dbReference>
<dbReference type="PANTHER" id="PTHR19848:SF8">
    <property type="entry name" value="F-BOX AND WD REPEAT DOMAIN CONTAINING 7"/>
    <property type="match status" value="1"/>
</dbReference>
<feature type="repeat" description="WD" evidence="3">
    <location>
        <begin position="990"/>
        <end position="1031"/>
    </location>
</feature>
<evidence type="ECO:0000313" key="5">
    <source>
        <dbReference type="EMBL" id="KAL2056853.1"/>
    </source>
</evidence>
<dbReference type="SMART" id="SM00320">
    <property type="entry name" value="WD40"/>
    <property type="match status" value="14"/>
</dbReference>
<feature type="repeat" description="WD" evidence="3">
    <location>
        <begin position="1242"/>
        <end position="1283"/>
    </location>
</feature>
<accession>A0ABR4BH01</accession>
<dbReference type="InterPro" id="IPR015943">
    <property type="entry name" value="WD40/YVTN_repeat-like_dom_sf"/>
</dbReference>
<evidence type="ECO:0000259" key="4">
    <source>
        <dbReference type="PROSITE" id="PS50837"/>
    </source>
</evidence>
<dbReference type="PRINTS" id="PR00320">
    <property type="entry name" value="GPROTEINBRPT"/>
</dbReference>
<dbReference type="InterPro" id="IPR020472">
    <property type="entry name" value="WD40_PAC1"/>
</dbReference>
<feature type="repeat" description="WD" evidence="3">
    <location>
        <begin position="1326"/>
        <end position="1367"/>
    </location>
</feature>
<dbReference type="PROSITE" id="PS00678">
    <property type="entry name" value="WD_REPEATS_1"/>
    <property type="match status" value="11"/>
</dbReference>
<dbReference type="CDD" id="cd00200">
    <property type="entry name" value="WD40"/>
    <property type="match status" value="2"/>
</dbReference>
<feature type="repeat" description="WD" evidence="3">
    <location>
        <begin position="1032"/>
        <end position="1073"/>
    </location>
</feature>
<dbReference type="SUPFAM" id="SSF81301">
    <property type="entry name" value="Nucleotidyltransferase"/>
    <property type="match status" value="1"/>
</dbReference>
<dbReference type="SUPFAM" id="SSF52540">
    <property type="entry name" value="P-loop containing nucleoside triphosphate hydrolases"/>
    <property type="match status" value="1"/>
</dbReference>
<keyword evidence="2" id="KW-0677">Repeat</keyword>
<dbReference type="Gene3D" id="2.130.10.10">
    <property type="entry name" value="YVTN repeat-like/Quinoprotein amine dehydrogenase"/>
    <property type="match status" value="6"/>
</dbReference>
<organism evidence="5 6">
    <name type="scientific">Lepraria finkii</name>
    <dbReference type="NCBI Taxonomy" id="1340010"/>
    <lineage>
        <taxon>Eukaryota</taxon>
        <taxon>Fungi</taxon>
        <taxon>Dikarya</taxon>
        <taxon>Ascomycota</taxon>
        <taxon>Pezizomycotina</taxon>
        <taxon>Lecanoromycetes</taxon>
        <taxon>OSLEUM clade</taxon>
        <taxon>Lecanoromycetidae</taxon>
        <taxon>Lecanorales</taxon>
        <taxon>Lecanorineae</taxon>
        <taxon>Stereocaulaceae</taxon>
        <taxon>Lepraria</taxon>
    </lineage>
</organism>
<name>A0ABR4BH01_9LECA</name>
<evidence type="ECO:0000313" key="6">
    <source>
        <dbReference type="Proteomes" id="UP001590951"/>
    </source>
</evidence>
<dbReference type="InterPro" id="IPR027417">
    <property type="entry name" value="P-loop_NTPase"/>
</dbReference>
<dbReference type="SUPFAM" id="SSF50978">
    <property type="entry name" value="WD40 repeat-like"/>
    <property type="match status" value="3"/>
</dbReference>
<gene>
    <name evidence="5" type="ORF">ABVK25_002592</name>
</gene>
<feature type="domain" description="NACHT" evidence="4">
    <location>
        <begin position="286"/>
        <end position="435"/>
    </location>
</feature>
<feature type="repeat" description="WD" evidence="3">
    <location>
        <begin position="948"/>
        <end position="989"/>
    </location>
</feature>
<feature type="repeat" description="WD" evidence="3">
    <location>
        <begin position="1368"/>
        <end position="1409"/>
    </location>
</feature>
<dbReference type="InterPro" id="IPR056884">
    <property type="entry name" value="NPHP3-like_N"/>
</dbReference>
<evidence type="ECO:0000256" key="2">
    <source>
        <dbReference type="ARBA" id="ARBA00022737"/>
    </source>
</evidence>
<feature type="repeat" description="WD" evidence="3">
    <location>
        <begin position="864"/>
        <end position="905"/>
    </location>
</feature>
<feature type="repeat" description="WD" evidence="3">
    <location>
        <begin position="1158"/>
        <end position="1199"/>
    </location>
</feature>
<dbReference type="InterPro" id="IPR043519">
    <property type="entry name" value="NT_sf"/>
</dbReference>
<reference evidence="5 6" key="1">
    <citation type="submission" date="2024-09" db="EMBL/GenBank/DDBJ databases">
        <title>Rethinking Asexuality: The Enigmatic Case of Functional Sexual Genes in Lepraria (Stereocaulaceae).</title>
        <authorList>
            <person name="Doellman M."/>
            <person name="Sun Y."/>
            <person name="Barcenas-Pena A."/>
            <person name="Lumbsch H.T."/>
            <person name="Grewe F."/>
        </authorList>
    </citation>
    <scope>NUCLEOTIDE SEQUENCE [LARGE SCALE GENOMIC DNA]</scope>
    <source>
        <strain evidence="5 6">Grewe 0041</strain>
    </source>
</reference>
<dbReference type="PROSITE" id="PS50294">
    <property type="entry name" value="WD_REPEATS_REGION"/>
    <property type="match status" value="14"/>
</dbReference>
<evidence type="ECO:0000256" key="1">
    <source>
        <dbReference type="ARBA" id="ARBA00022574"/>
    </source>
</evidence>
<dbReference type="CDD" id="cd05399">
    <property type="entry name" value="NT_Rel-Spo_like"/>
    <property type="match status" value="1"/>
</dbReference>
<dbReference type="InterPro" id="IPR007111">
    <property type="entry name" value="NACHT_NTPase"/>
</dbReference>
<dbReference type="Pfam" id="PF24883">
    <property type="entry name" value="NPHP3_N"/>
    <property type="match status" value="1"/>
</dbReference>
<dbReference type="PROSITE" id="PS50837">
    <property type="entry name" value="NACHT"/>
    <property type="match status" value="1"/>
</dbReference>
<keyword evidence="1 3" id="KW-0853">WD repeat</keyword>
<feature type="repeat" description="WD" evidence="3">
    <location>
        <begin position="1284"/>
        <end position="1325"/>
    </location>
</feature>
<dbReference type="InterPro" id="IPR001680">
    <property type="entry name" value="WD40_rpt"/>
</dbReference>
<feature type="repeat" description="WD" evidence="3">
    <location>
        <begin position="1116"/>
        <end position="1157"/>
    </location>
</feature>
<sequence length="1513" mass="168487">MGAISDFVAAFCRDYDQYLTIEKEVGALCKDALRGIEFLWQSRVKAAESLEKKLKDRVDEYKDETENVADVKDLVAGRIILTRWLDFEHVEEIVNQNFNVRGRTQHPKHGHNAVNLQARFRGYDGLHFHVTRRGSSDEQSCNPVIEIQVMSAFMWAFSTLEHDITYKRLHGEPDEVLLSDLDLLKGIANLGEIGLQMYDKRVFPIAKLSSQQRDINADLQATIRTVAAEVVFDEEDRQCLRDLRLTDPRHDKQRIEASKDPLLEGSCSWVLEDSAFVDWWARDDSRFLWIHGDPGKGKTMMMIALISEVSKRLNTRPGSNVLAYFFCQNTSGDLNTTVSVLRGLIYHLVDQEKTLIRHVRRSYDSAGRQLFEGPNALYALQVVLLDILKDRSLGNVYFMVDALDECDPRIDELLKWIIRENSEVSPKIKWLTTSRNEPTFIERLGRGHQLHTSLELNSSHVARAVDNFIDCKVKELADLKSYSSELQNFVRKSLLEKAEGTFLWVALVCKELRKQRKQYVKSFVEKIPAELEPLYKRMLNQVLRQENKDDFELCRRILCSVTLAFRPLRLEEIAFFAKIPEVIHNNPSDLEELVGFCGSFITIRKEIAYFVHQSAKDYLSDRKRSDIFLSGQEHEHANTARLCLEVMSSTLKKDVCNFQTPGICLSEVEESRIEAHIPFHAQYACLYWVDHLQQTRPTQQETLGLREGGRVHQFFQRHFLHWLEILSLIKRLSAGVLLISKLENMRGRDKHPDLYHIIYDAKRFALNHRSMIKEAPLQLYVSALLFSPKKSIIRKCYIDQDLPWITRYPIIENGWSSSLQTLEGHSGRVSTVAFSPDGKQLASGADDSTVRLWETATGAPQYTLEGHSDWVTTVAFSPDGKQLASGSYDSTVRLWETATGAPQHTLEGYSDWVTTIAFSPDGKQLASGSGDSTVRLWETATGAPQHTLEGHSGGVITVAFSPDGKQLASGSGDRTVRLWETATRAPQYTLEGHSGGVITVAFSPDGKQLASGSYDSTVRLWETATGAPQYTLEGHSDWVTTVAFSPDGKQLASGSGDSTVRLWETATGAPQYTLEGHSDWVTTVAFSPDGKQLASGSGDSTVRLWETATGAPQYTLEGHSDRVSTVAFSPDCKQLASGSDDSTVRLWETATGAPQYTLEGHSGGVTTVAFSPDGKQLASGSYDSTVRLWETATGAPQYTLEGHSDWVITVAFSPDGKQLASGSGDSTVRLWETATRAPQYTLEGHSDRVSTVAFSPNGKQLASGSSDSTVQLWETATGALQYTLEGHLESVITIAFSPDSKQLASGSGDTTVRLWQTATGALPSPLDGHSDGVSTVAFSPDCKQLASGSHDSTVRLWETATGALQYTLEGHSDWVSTVAFSPDGKQLASGSGDRTVRLWETATGIPLRTFDIENVRELAIAADGSYIQTNCGQIQLSTGSVQTQSGFILPARWIISHNWLMRDNRKMLWLPLDFRSSCNTQRDCLFAIGHESGLYSGQVTILNLVDPDFSGIF</sequence>
<feature type="repeat" description="WD" evidence="3">
    <location>
        <begin position="822"/>
        <end position="863"/>
    </location>
</feature>
<dbReference type="InterPro" id="IPR019775">
    <property type="entry name" value="WD40_repeat_CS"/>
</dbReference>
<evidence type="ECO:0000256" key="3">
    <source>
        <dbReference type="PROSITE-ProRule" id="PRU00221"/>
    </source>
</evidence>
<proteinExistence type="predicted"/>
<feature type="repeat" description="WD" evidence="3">
    <location>
        <begin position="906"/>
        <end position="947"/>
    </location>
</feature>
<dbReference type="InterPro" id="IPR036322">
    <property type="entry name" value="WD40_repeat_dom_sf"/>
</dbReference>
<comment type="caution">
    <text evidence="5">The sequence shown here is derived from an EMBL/GenBank/DDBJ whole genome shotgun (WGS) entry which is preliminary data.</text>
</comment>
<dbReference type="Proteomes" id="UP001590951">
    <property type="component" value="Unassembled WGS sequence"/>
</dbReference>
<dbReference type="Gene3D" id="3.30.460.10">
    <property type="entry name" value="Beta Polymerase, domain 2"/>
    <property type="match status" value="1"/>
</dbReference>
<feature type="repeat" description="WD" evidence="3">
    <location>
        <begin position="1200"/>
        <end position="1241"/>
    </location>
</feature>